<keyword evidence="1" id="KW-0472">Membrane</keyword>
<dbReference type="PANTHER" id="PTHR36178:SF1">
    <property type="entry name" value="SODIUM_GLUTAMATE SYMPORTER"/>
    <property type="match status" value="1"/>
</dbReference>
<keyword evidence="3" id="KW-1185">Reference proteome</keyword>
<proteinExistence type="predicted"/>
<feature type="transmembrane region" description="Helical" evidence="1">
    <location>
        <begin position="63"/>
        <end position="83"/>
    </location>
</feature>
<dbReference type="Pfam" id="PF03616">
    <property type="entry name" value="Glt_symporter"/>
    <property type="match status" value="1"/>
</dbReference>
<feature type="transmembrane region" description="Helical" evidence="1">
    <location>
        <begin position="35"/>
        <end position="57"/>
    </location>
</feature>
<dbReference type="InterPro" id="IPR004445">
    <property type="entry name" value="GltS"/>
</dbReference>
<dbReference type="GO" id="GO:0015501">
    <property type="term" value="F:glutamate:sodium symporter activity"/>
    <property type="evidence" value="ECO:0007669"/>
    <property type="project" value="InterPro"/>
</dbReference>
<dbReference type="RefSeq" id="WP_249300236.1">
    <property type="nucleotide sequence ID" value="NZ_JACRSP010000002.1"/>
</dbReference>
<name>A0A926DG41_9FIRM</name>
<dbReference type="GO" id="GO:0016020">
    <property type="term" value="C:membrane"/>
    <property type="evidence" value="ECO:0007669"/>
    <property type="project" value="InterPro"/>
</dbReference>
<dbReference type="GO" id="GO:0015813">
    <property type="term" value="P:L-glutamate transmembrane transport"/>
    <property type="evidence" value="ECO:0007669"/>
    <property type="project" value="InterPro"/>
</dbReference>
<comment type="caution">
    <text evidence="2">The sequence shown here is derived from an EMBL/GenBank/DDBJ whole genome shotgun (WGS) entry which is preliminary data.</text>
</comment>
<gene>
    <name evidence="2" type="ORF">H8695_06880</name>
</gene>
<keyword evidence="1" id="KW-1133">Transmembrane helix</keyword>
<feature type="transmembrane region" description="Helical" evidence="1">
    <location>
        <begin position="6"/>
        <end position="23"/>
    </location>
</feature>
<dbReference type="EMBL" id="JACRSP010000002">
    <property type="protein sequence ID" value="MBC8536415.1"/>
    <property type="molecule type" value="Genomic_DNA"/>
</dbReference>
<dbReference type="PANTHER" id="PTHR36178">
    <property type="entry name" value="SLR0625 PROTEIN"/>
    <property type="match status" value="1"/>
</dbReference>
<feature type="transmembrane region" description="Helical" evidence="1">
    <location>
        <begin position="296"/>
        <end position="315"/>
    </location>
</feature>
<sequence>MTVASIYEDLVIFGLLLLAGFAVREIIKPIRKLYLPASLIGGAIGLILGPQICGIIPQPESFSSFSGTLINLMLTGIVFGVVINKDKVTSYLDYSVANQSVYGMQMTLGPVVGLLLATIWTSLPESWGIMGLYAFHGGHGTAATAGALFEELGVADNQTAGAVLATIGLIVAMTIGMAVVNFGIRKGWAKYVKEPQSQPAWALGGPLPKEKRTSIGTTVTNSIGINHLALQLSWLFLSYFVGKWLIKGLTMLWPAASNIPSMLYGILGAMIVWPLLKKLKLDCYVDKQTISQLCSLCMEIIVLTVVATLNLKFLAANIVPILIYSVILVAMTLFLSFYLPYRFAEDEWFEKGCMIFGHTTGTGATGFALLRAVDPESKSSVGDAHGVYSALSCWQNALPAVVPIWMMSGIALTVGVGGAMLVACLIVGFGYFARRKAKRKKEDRQKVEIG</sequence>
<feature type="transmembrane region" description="Helical" evidence="1">
    <location>
        <begin position="228"/>
        <end position="246"/>
    </location>
</feature>
<feature type="transmembrane region" description="Helical" evidence="1">
    <location>
        <begin position="162"/>
        <end position="184"/>
    </location>
</feature>
<protein>
    <submittedName>
        <fullName evidence="2">Sodium:glutamate symporter</fullName>
    </submittedName>
</protein>
<reference evidence="2" key="1">
    <citation type="submission" date="2020-08" db="EMBL/GenBank/DDBJ databases">
        <title>Genome public.</title>
        <authorList>
            <person name="Liu C."/>
            <person name="Sun Q."/>
        </authorList>
    </citation>
    <scope>NUCLEOTIDE SEQUENCE</scope>
    <source>
        <strain evidence="2">BX7</strain>
    </source>
</reference>
<dbReference type="AlphaFoldDB" id="A0A926DG41"/>
<dbReference type="Proteomes" id="UP000620366">
    <property type="component" value="Unassembled WGS sequence"/>
</dbReference>
<keyword evidence="1" id="KW-0812">Transmembrane</keyword>
<evidence type="ECO:0000313" key="3">
    <source>
        <dbReference type="Proteomes" id="UP000620366"/>
    </source>
</evidence>
<organism evidence="2 3">
    <name type="scientific">Feifania hominis</name>
    <dbReference type="NCBI Taxonomy" id="2763660"/>
    <lineage>
        <taxon>Bacteria</taxon>
        <taxon>Bacillati</taxon>
        <taxon>Bacillota</taxon>
        <taxon>Clostridia</taxon>
        <taxon>Eubacteriales</taxon>
        <taxon>Feifaniaceae</taxon>
        <taxon>Feifania</taxon>
    </lineage>
</organism>
<feature type="transmembrane region" description="Helical" evidence="1">
    <location>
        <begin position="321"/>
        <end position="341"/>
    </location>
</feature>
<accession>A0A926DG41</accession>
<feature type="transmembrane region" description="Helical" evidence="1">
    <location>
        <begin position="404"/>
        <end position="432"/>
    </location>
</feature>
<feature type="transmembrane region" description="Helical" evidence="1">
    <location>
        <begin position="252"/>
        <end position="276"/>
    </location>
</feature>
<evidence type="ECO:0000256" key="1">
    <source>
        <dbReference type="SAM" id="Phobius"/>
    </source>
</evidence>
<evidence type="ECO:0000313" key="2">
    <source>
        <dbReference type="EMBL" id="MBC8536415.1"/>
    </source>
</evidence>
<feature type="transmembrane region" description="Helical" evidence="1">
    <location>
        <begin position="104"/>
        <end position="123"/>
    </location>
</feature>